<name>A0AAW1JZG0_POPJA</name>
<dbReference type="EMBL" id="JASPKY010000294">
    <property type="protein sequence ID" value="KAK9710361.1"/>
    <property type="molecule type" value="Genomic_DNA"/>
</dbReference>
<proteinExistence type="predicted"/>
<organism evidence="1 2">
    <name type="scientific">Popillia japonica</name>
    <name type="common">Japanese beetle</name>
    <dbReference type="NCBI Taxonomy" id="7064"/>
    <lineage>
        <taxon>Eukaryota</taxon>
        <taxon>Metazoa</taxon>
        <taxon>Ecdysozoa</taxon>
        <taxon>Arthropoda</taxon>
        <taxon>Hexapoda</taxon>
        <taxon>Insecta</taxon>
        <taxon>Pterygota</taxon>
        <taxon>Neoptera</taxon>
        <taxon>Endopterygota</taxon>
        <taxon>Coleoptera</taxon>
        <taxon>Polyphaga</taxon>
        <taxon>Scarabaeiformia</taxon>
        <taxon>Scarabaeidae</taxon>
        <taxon>Rutelinae</taxon>
        <taxon>Popillia</taxon>
    </lineage>
</organism>
<reference evidence="1 2" key="1">
    <citation type="journal article" date="2024" name="BMC Genomics">
        <title>De novo assembly and annotation of Popillia japonica's genome with initial clues to its potential as an invasive pest.</title>
        <authorList>
            <person name="Cucini C."/>
            <person name="Boschi S."/>
            <person name="Funari R."/>
            <person name="Cardaioli E."/>
            <person name="Iannotti N."/>
            <person name="Marturano G."/>
            <person name="Paoli F."/>
            <person name="Bruttini M."/>
            <person name="Carapelli A."/>
            <person name="Frati F."/>
            <person name="Nardi F."/>
        </authorList>
    </citation>
    <scope>NUCLEOTIDE SEQUENCE [LARGE SCALE GENOMIC DNA]</scope>
    <source>
        <strain evidence="1">DMR45628</strain>
    </source>
</reference>
<sequence length="79" mass="9182">MLNNPVQSDDHVTELEVHEWIDGDIDHLHADDDSLSEEEYEAITDSQKLVKHEDALNSLRKRNMRLSLIPKNSLNMKML</sequence>
<keyword evidence="2" id="KW-1185">Reference proteome</keyword>
<dbReference type="Proteomes" id="UP001458880">
    <property type="component" value="Unassembled WGS sequence"/>
</dbReference>
<evidence type="ECO:0000313" key="2">
    <source>
        <dbReference type="Proteomes" id="UP001458880"/>
    </source>
</evidence>
<protein>
    <submittedName>
        <fullName evidence="1">Uncharacterized protein</fullName>
    </submittedName>
</protein>
<dbReference type="AlphaFoldDB" id="A0AAW1JZG0"/>
<evidence type="ECO:0000313" key="1">
    <source>
        <dbReference type="EMBL" id="KAK9710361.1"/>
    </source>
</evidence>
<comment type="caution">
    <text evidence="1">The sequence shown here is derived from an EMBL/GenBank/DDBJ whole genome shotgun (WGS) entry which is preliminary data.</text>
</comment>
<accession>A0AAW1JZG0</accession>
<gene>
    <name evidence="1" type="ORF">QE152_g26068</name>
</gene>